<accession>A0A9X0B4K4</accession>
<protein>
    <recommendedName>
        <fullName evidence="5">Ornithine aminotransferase</fullName>
        <ecNumber evidence="5">2.6.1.13</ecNumber>
    </recommendedName>
</protein>
<reference evidence="6" key="1">
    <citation type="submission" date="2022-12" db="EMBL/GenBank/DDBJ databases">
        <authorList>
            <person name="Petersen C."/>
        </authorList>
    </citation>
    <scope>NUCLEOTIDE SEQUENCE</scope>
    <source>
        <strain evidence="6">IBT 29677</strain>
    </source>
</reference>
<reference evidence="6" key="2">
    <citation type="journal article" date="2023" name="IMA Fungus">
        <title>Comparative genomic study of the Penicillium genus elucidates a diverse pangenome and 15 lateral gene transfer events.</title>
        <authorList>
            <person name="Petersen C."/>
            <person name="Sorensen T."/>
            <person name="Nielsen M.R."/>
            <person name="Sondergaard T.E."/>
            <person name="Sorensen J.L."/>
            <person name="Fitzpatrick D.A."/>
            <person name="Frisvad J.C."/>
            <person name="Nielsen K.L."/>
        </authorList>
    </citation>
    <scope>NUCLEOTIDE SEQUENCE</scope>
    <source>
        <strain evidence="6">IBT 29677</strain>
    </source>
</reference>
<dbReference type="Gene3D" id="3.90.1150.10">
    <property type="entry name" value="Aspartate Aminotransferase, domain 1"/>
    <property type="match status" value="1"/>
</dbReference>
<evidence type="ECO:0000256" key="1">
    <source>
        <dbReference type="ARBA" id="ARBA00001933"/>
    </source>
</evidence>
<name>A0A9X0B4K4_9EURO</name>
<dbReference type="SUPFAM" id="SSF53383">
    <property type="entry name" value="PLP-dependent transferases"/>
    <property type="match status" value="1"/>
</dbReference>
<dbReference type="InterPro" id="IPR005814">
    <property type="entry name" value="Aminotrans_3"/>
</dbReference>
<comment type="pathway">
    <text evidence="5">Amino-acid biosynthesis; L-proline biosynthesis; L-glutamate 5-semialdehyde from L-ornithine: step 1/1.</text>
</comment>
<comment type="catalytic activity">
    <reaction evidence="5">
        <text>a 2-oxocarboxylate + L-ornithine = L-glutamate 5-semialdehyde + an L-alpha-amino acid</text>
        <dbReference type="Rhea" id="RHEA:13877"/>
        <dbReference type="ChEBI" id="CHEBI:35179"/>
        <dbReference type="ChEBI" id="CHEBI:46911"/>
        <dbReference type="ChEBI" id="CHEBI:58066"/>
        <dbReference type="ChEBI" id="CHEBI:59869"/>
        <dbReference type="EC" id="2.6.1.13"/>
    </reaction>
</comment>
<dbReference type="GO" id="GO:0019544">
    <property type="term" value="P:L-arginine catabolic process to L-glutamate"/>
    <property type="evidence" value="ECO:0007669"/>
    <property type="project" value="TreeGrafter"/>
</dbReference>
<evidence type="ECO:0000313" key="6">
    <source>
        <dbReference type="EMBL" id="KAJ5387949.1"/>
    </source>
</evidence>
<dbReference type="RefSeq" id="XP_056485747.1">
    <property type="nucleotide sequence ID" value="XM_056635127.1"/>
</dbReference>
<keyword evidence="5 6" id="KW-0808">Transferase</keyword>
<dbReference type="PANTHER" id="PTHR11986:SF18">
    <property type="entry name" value="ORNITHINE AMINOTRANSFERASE, MITOCHONDRIAL"/>
    <property type="match status" value="1"/>
</dbReference>
<evidence type="ECO:0000313" key="7">
    <source>
        <dbReference type="Proteomes" id="UP001147747"/>
    </source>
</evidence>
<dbReference type="AlphaFoldDB" id="A0A9X0B4K4"/>
<dbReference type="OrthoDB" id="10261433at2759"/>
<comment type="similarity">
    <text evidence="2 4">Belongs to the class-III pyridoxal-phosphate-dependent aminotransferase family.</text>
</comment>
<keyword evidence="5" id="KW-0032">Aminotransferase</keyword>
<dbReference type="EMBL" id="JAPZBU010000009">
    <property type="protein sequence ID" value="KAJ5387949.1"/>
    <property type="molecule type" value="Genomic_DNA"/>
</dbReference>
<proteinExistence type="inferred from homology"/>
<keyword evidence="3 4" id="KW-0663">Pyridoxal phosphate</keyword>
<dbReference type="InterPro" id="IPR015421">
    <property type="entry name" value="PyrdxlP-dep_Trfase_major"/>
</dbReference>
<dbReference type="PANTHER" id="PTHR11986">
    <property type="entry name" value="AMINOTRANSFERASE CLASS III"/>
    <property type="match status" value="1"/>
</dbReference>
<dbReference type="EC" id="2.6.1.13" evidence="5"/>
<dbReference type="InterPro" id="IPR015424">
    <property type="entry name" value="PyrdxlP-dep_Trfase"/>
</dbReference>
<dbReference type="GO" id="GO:0005737">
    <property type="term" value="C:cytoplasm"/>
    <property type="evidence" value="ECO:0007669"/>
    <property type="project" value="TreeGrafter"/>
</dbReference>
<dbReference type="InterPro" id="IPR050103">
    <property type="entry name" value="Class-III_PLP-dep_AT"/>
</dbReference>
<dbReference type="GeneID" id="81374107"/>
<comment type="cofactor">
    <cofactor evidence="1 5">
        <name>pyridoxal 5'-phosphate</name>
        <dbReference type="ChEBI" id="CHEBI:597326"/>
    </cofactor>
</comment>
<dbReference type="GO" id="GO:0004587">
    <property type="term" value="F:ornithine aminotransferase activity"/>
    <property type="evidence" value="ECO:0007669"/>
    <property type="project" value="UniProtKB-EC"/>
</dbReference>
<evidence type="ECO:0000256" key="3">
    <source>
        <dbReference type="ARBA" id="ARBA00022898"/>
    </source>
</evidence>
<evidence type="ECO:0000256" key="2">
    <source>
        <dbReference type="ARBA" id="ARBA00008954"/>
    </source>
</evidence>
<organism evidence="6 7">
    <name type="scientific">Penicillium cosmopolitanum</name>
    <dbReference type="NCBI Taxonomy" id="1131564"/>
    <lineage>
        <taxon>Eukaryota</taxon>
        <taxon>Fungi</taxon>
        <taxon>Dikarya</taxon>
        <taxon>Ascomycota</taxon>
        <taxon>Pezizomycotina</taxon>
        <taxon>Eurotiomycetes</taxon>
        <taxon>Eurotiomycetidae</taxon>
        <taxon>Eurotiales</taxon>
        <taxon>Aspergillaceae</taxon>
        <taxon>Penicillium</taxon>
    </lineage>
</organism>
<comment type="caution">
    <text evidence="6">The sequence shown here is derived from an EMBL/GenBank/DDBJ whole genome shotgun (WGS) entry which is preliminary data.</text>
</comment>
<dbReference type="InterPro" id="IPR015422">
    <property type="entry name" value="PyrdxlP-dep_Trfase_small"/>
</dbReference>
<evidence type="ECO:0000256" key="4">
    <source>
        <dbReference type="RuleBase" id="RU003560"/>
    </source>
</evidence>
<dbReference type="Gene3D" id="3.40.640.10">
    <property type="entry name" value="Type I PLP-dependent aspartate aminotransferase-like (Major domain)"/>
    <property type="match status" value="1"/>
</dbReference>
<keyword evidence="7" id="KW-1185">Reference proteome</keyword>
<gene>
    <name evidence="6" type="ORF">N7509_010490</name>
</gene>
<evidence type="ECO:0000256" key="5">
    <source>
        <dbReference type="RuleBase" id="RU365036"/>
    </source>
</evidence>
<sequence length="444" mass="49249">MVSNSSKPDLKLSPRVKELLDLESRFTVGGFDPMPYFFEKGQGSLLWDVDGKEYIDFISMFSAVNTGHCHPHIQEALAEQSKKDAAKVTLINLSSHNSMFGPFAQRICDRFEYDKVIAMTSGTEAADTACKIARSWGINKKKIPANDCIILGVGGSYHGLSSGVWSLMNSNPLRSTKYGLDSKVQMNINPSTGELLEYLDLEKMRSCLQEHKDRVAAVIMECIHGYSRDMNDEVHYARGVYELCKSMNILFIADEVRQGAGKTGKFFSFQQLGDDVKPDIVTMGKSITGGFYPQSFIMGMNTAMAAVGPYEMASTYGFSPLAIAAANATIEIIDRENLIERGVHLGYLWRKTVESWQHPLVDYVAQIGADSNLILRGVQPSRVAALCMHRGLFVYPKADGIRLSFAMNMPDELLLKGAAILKSCLDDIDKYGSIEGEMTRYRTV</sequence>
<dbReference type="Pfam" id="PF00202">
    <property type="entry name" value="Aminotran_3"/>
    <property type="match status" value="1"/>
</dbReference>
<dbReference type="GO" id="GO:0010121">
    <property type="term" value="P:L-arginine catabolic process to proline via ornithine"/>
    <property type="evidence" value="ECO:0007669"/>
    <property type="project" value="TreeGrafter"/>
</dbReference>
<dbReference type="GO" id="GO:0030170">
    <property type="term" value="F:pyridoxal phosphate binding"/>
    <property type="evidence" value="ECO:0007669"/>
    <property type="project" value="InterPro"/>
</dbReference>
<dbReference type="Proteomes" id="UP001147747">
    <property type="component" value="Unassembled WGS sequence"/>
</dbReference>
<dbReference type="GO" id="GO:0042802">
    <property type="term" value="F:identical protein binding"/>
    <property type="evidence" value="ECO:0007669"/>
    <property type="project" value="TreeGrafter"/>
</dbReference>